<dbReference type="EMBL" id="PKSG01000927">
    <property type="protein sequence ID" value="POR32030.1"/>
    <property type="molecule type" value="Genomic_DNA"/>
</dbReference>
<dbReference type="Pfam" id="PF18989">
    <property type="entry name" value="DUF5722"/>
    <property type="match status" value="1"/>
</dbReference>
<feature type="chain" id="PRO_5015527651" evidence="1">
    <location>
        <begin position="27"/>
        <end position="517"/>
    </location>
</feature>
<keyword evidence="3" id="KW-0378">Hydrolase</keyword>
<dbReference type="InterPro" id="IPR017853">
    <property type="entry name" value="GH"/>
</dbReference>
<evidence type="ECO:0000259" key="2">
    <source>
        <dbReference type="Pfam" id="PF18989"/>
    </source>
</evidence>
<dbReference type="Proteomes" id="UP000237481">
    <property type="component" value="Unassembled WGS sequence"/>
</dbReference>
<evidence type="ECO:0000256" key="1">
    <source>
        <dbReference type="SAM" id="SignalP"/>
    </source>
</evidence>
<keyword evidence="4" id="KW-1185">Reference proteome</keyword>
<dbReference type="AlphaFoldDB" id="A0A2S4KPB7"/>
<organism evidence="3 4">
    <name type="scientific">Tolypocladium paradoxum</name>
    <dbReference type="NCBI Taxonomy" id="94208"/>
    <lineage>
        <taxon>Eukaryota</taxon>
        <taxon>Fungi</taxon>
        <taxon>Dikarya</taxon>
        <taxon>Ascomycota</taxon>
        <taxon>Pezizomycotina</taxon>
        <taxon>Sordariomycetes</taxon>
        <taxon>Hypocreomycetidae</taxon>
        <taxon>Hypocreales</taxon>
        <taxon>Ophiocordycipitaceae</taxon>
        <taxon>Tolypocladium</taxon>
    </lineage>
</organism>
<name>A0A2S4KPB7_9HYPO</name>
<dbReference type="Gene3D" id="3.20.20.80">
    <property type="entry name" value="Glycosidases"/>
    <property type="match status" value="1"/>
</dbReference>
<reference evidence="3 4" key="1">
    <citation type="submission" date="2018-01" db="EMBL/GenBank/DDBJ databases">
        <title>Harnessing the power of phylogenomics to disentangle the directionality and signatures of interkingdom host jumping in the parasitic fungal genus Tolypocladium.</title>
        <authorList>
            <person name="Quandt C.A."/>
            <person name="Patterson W."/>
            <person name="Spatafora J.W."/>
        </authorList>
    </citation>
    <scope>NUCLEOTIDE SEQUENCE [LARGE SCALE GENOMIC DNA]</scope>
    <source>
        <strain evidence="3 4">NRBC 100945</strain>
    </source>
</reference>
<evidence type="ECO:0000313" key="4">
    <source>
        <dbReference type="Proteomes" id="UP000237481"/>
    </source>
</evidence>
<keyword evidence="1" id="KW-0732">Signal</keyword>
<dbReference type="GO" id="GO:0006508">
    <property type="term" value="P:proteolysis"/>
    <property type="evidence" value="ECO:0007669"/>
    <property type="project" value="UniProtKB-KW"/>
</dbReference>
<proteinExistence type="predicted"/>
<keyword evidence="3" id="KW-0645">Protease</keyword>
<protein>
    <submittedName>
        <fullName evidence="3">Subtilisin-like serine protease</fullName>
    </submittedName>
</protein>
<dbReference type="OrthoDB" id="9971254at2759"/>
<gene>
    <name evidence="3" type="ORF">TPAR_07767</name>
</gene>
<comment type="caution">
    <text evidence="3">The sequence shown here is derived from an EMBL/GenBank/DDBJ whole genome shotgun (WGS) entry which is preliminary data.</text>
</comment>
<evidence type="ECO:0000313" key="3">
    <source>
        <dbReference type="EMBL" id="POR32030.1"/>
    </source>
</evidence>
<dbReference type="STRING" id="94208.A0A2S4KPB7"/>
<dbReference type="GO" id="GO:0008233">
    <property type="term" value="F:peptidase activity"/>
    <property type="evidence" value="ECO:0007669"/>
    <property type="project" value="UniProtKB-KW"/>
</dbReference>
<sequence>MARSPRRLVAAVLAALTPLLPSAATASAPLPYPTRSSYHIKGIQPDFWPNKNEISGNNAGGVSMNLLWAQWEPSLKAAPCAVNEQQYDGHCFAVPADVDAAIKEWTDGGLVVTAIVYGTPAWARQGRPCSPTAPGMDIFCVPNNPADFGRFAGMLAQRYDGLHGHGRIADFVIDNEVNTNAWFDIGCGQGVPCNKEAWLDQIAANYNAAYDRIVVEQPTAKVLTSLDNSFGREFDDPGQGLLSGMTVLEGLAARAGTRQWRVAYHAYPPNLFSPAFSADDYPKVTFGNIGVLLGWLRQRFPDKPHAWTVQLTENGINSGAQSSEASQADMLCHSFRNVLGTPGIESYIYHRMRDNPQESGLLLGLRRAEGSAKPAWAAWALANRNDLSPARLSCGFEDLPFTVLRRGYNPSRGHAASSRALPPGFNTEASWRLFLGERPGTVMLYECKVGGHSMLTRDPGCEGQFPLGPVGYIYTSQVPGSIPLYRCYIPANGDHFVSPRADCEGPYTRESLLGYAI</sequence>
<accession>A0A2S4KPB7</accession>
<dbReference type="SUPFAM" id="SSF51445">
    <property type="entry name" value="(Trans)glycosidases"/>
    <property type="match status" value="1"/>
</dbReference>
<dbReference type="InterPro" id="IPR043780">
    <property type="entry name" value="DUF5722"/>
</dbReference>
<feature type="domain" description="DUF5722" evidence="2">
    <location>
        <begin position="36"/>
        <end position="382"/>
    </location>
</feature>
<feature type="signal peptide" evidence="1">
    <location>
        <begin position="1"/>
        <end position="26"/>
    </location>
</feature>